<feature type="compositionally biased region" description="Basic and acidic residues" evidence="7">
    <location>
        <begin position="15"/>
        <end position="47"/>
    </location>
</feature>
<reference evidence="10" key="1">
    <citation type="journal article" date="2023" name="Commun. Biol.">
        <title>Genome analysis of Parmales, the sister group of diatoms, reveals the evolutionary specialization of diatoms from phago-mixotrophs to photoautotrophs.</title>
        <authorList>
            <person name="Ban H."/>
            <person name="Sato S."/>
            <person name="Yoshikawa S."/>
            <person name="Yamada K."/>
            <person name="Nakamura Y."/>
            <person name="Ichinomiya M."/>
            <person name="Sato N."/>
            <person name="Blanc-Mathieu R."/>
            <person name="Endo H."/>
            <person name="Kuwata A."/>
            <person name="Ogata H."/>
        </authorList>
    </citation>
    <scope>NUCLEOTIDE SEQUENCE [LARGE SCALE GENOMIC DNA]</scope>
    <source>
        <strain evidence="10">NIES 3699</strain>
    </source>
</reference>
<dbReference type="GO" id="GO:0016020">
    <property type="term" value="C:membrane"/>
    <property type="evidence" value="ECO:0007669"/>
    <property type="project" value="UniProtKB-SubCell"/>
</dbReference>
<evidence type="ECO:0000256" key="7">
    <source>
        <dbReference type="SAM" id="MobiDB-lite"/>
    </source>
</evidence>
<dbReference type="PANTHER" id="PTHR11923">
    <property type="entry name" value="SCAVENGER RECEPTOR CLASS B TYPE-1 SR-B1"/>
    <property type="match status" value="1"/>
</dbReference>
<evidence type="ECO:0000256" key="8">
    <source>
        <dbReference type="SAM" id="Phobius"/>
    </source>
</evidence>
<keyword evidence="6" id="KW-0325">Glycoprotein</keyword>
<comment type="caution">
    <text evidence="9">The sequence shown here is derived from an EMBL/GenBank/DDBJ whole genome shotgun (WGS) entry which is preliminary data.</text>
</comment>
<dbReference type="GO" id="GO:0005737">
    <property type="term" value="C:cytoplasm"/>
    <property type="evidence" value="ECO:0007669"/>
    <property type="project" value="TreeGrafter"/>
</dbReference>
<evidence type="ECO:0000256" key="2">
    <source>
        <dbReference type="ARBA" id="ARBA00010532"/>
    </source>
</evidence>
<dbReference type="PANTHER" id="PTHR11923:SF51">
    <property type="entry name" value="LYSOSOME MEMBRANE PROTEIN 2"/>
    <property type="match status" value="1"/>
</dbReference>
<evidence type="ECO:0000256" key="3">
    <source>
        <dbReference type="ARBA" id="ARBA00022692"/>
    </source>
</evidence>
<keyword evidence="5 8" id="KW-0472">Membrane</keyword>
<organism evidence="9 10">
    <name type="scientific">Triparma verrucosa</name>
    <dbReference type="NCBI Taxonomy" id="1606542"/>
    <lineage>
        <taxon>Eukaryota</taxon>
        <taxon>Sar</taxon>
        <taxon>Stramenopiles</taxon>
        <taxon>Ochrophyta</taxon>
        <taxon>Bolidophyceae</taxon>
        <taxon>Parmales</taxon>
        <taxon>Triparmaceae</taxon>
        <taxon>Triparma</taxon>
    </lineage>
</organism>
<sequence length="1397" mass="161505">MSKDKKHGHHGHQDKHKEHGDHHDGHGDHAEFEEEEHHETFVHTQTDHDDHVRGMKRKWDRHYYGAASLISKCCCMSGILLGVVTGLLWSQFLYIWGFDQNIMFRMVLDQNDQWSKDPMYMDFIHREVEPQTSLFSFYLWNVTNPEIVMRDGFKPVVREAGPYGYVKNVYKYDVQFSTDDSEFVTYKQYSFFTPTPTDRDCYQMFFAMDKAKYSSQNVDCIGDTCDCRDDEGLVTVINPKFFQLMEKWKPAGVMGLLSREIFAEYRDAFTTQFVDSIKFTFLPDFFTLVYNFRNCNFVGITYRNLLDKLIAEHGEAWTVQSFRNSHLQDQLTDTVCGEFSVPTDKSVYCPFGSGNFIASFAQSNIAQLTDTEAKIVLGLDPAWPNATPFGSGEAGMKRWYNAAVYMELIPIGVLDIADLQQLAEDSYTELVAECMTWDGELVRQHCEWKIKGICELMFNMWTWSQTNKDKVHTEWRDSPVDTVSCDTLGNTCGWEIGPYDTQGLNLDVIQNIIDPMRAASWNYLSLYKEENMNNFKDIYDHCVKKETGQPYQCPSMRSFEDLAATEYPQHFNNTYLQSGSSAGYTKEIFFTMGCDVSKWIFDAWGKNSVYVKRSTAAWYNQRWYPDDSMYGAFNETNLHMLGYAQWGNGAPTKLLFRVPSVTNIKRLGIWRFSRKGTQLKLPEFYARGQKWAYPKMNMTTFQAKEVLDALAEDSVEAYEFRRNLIHKGTTEYGTGGELFNGFGLEGDVSFIKENPFANFTLPYHHKYHKLSKWLDEGYMSGADLCPVVEKNYHDCMEEVEKYKQFWPTRCGEWMTLNLDPAFGIQCNNVRIWSQSHPWPKKNGNLLESIITEVMWEEVMKKGLLTCANPSYVQEPNGPFEVSCSYDKGGMFIKQKARDILFEGFTDPFVIKVMNAEFSMLKRGFQIVCNKQEEITYLYDCTPMMDPQCGEEGFSVIHETDGVLANMTRNTREWYLHEIDLGPVHGKIDSPVFATYLGQLWKDSGMNTNTSDPDNKDLNSRTVQSAIRGSMSAKPNFNTTENIIWQKERTCAKRYMGGPAGVYPNCTITMETGRNELNNLGRVTNYFGNSSIYITPSSSFMVDGNQISDGAYNNYFPFLWEGFRSYDLQYRSRASGLSYKGNSSLKLFVGDELLQFRVPNVEAFDGKKPTKIKWPKRYRFYDNTTAESEVMLLRYQISKEGWQEAADLAHDLEYDYYGMPYKTPIGMSSTRSQTGFSTTIGTPHHYGNAFWGGGEWVQFRGLDPNEINHATRFDVEPLTGTVMRIAKRFQINIRVERGPLMDNIISSQERCVVPTKSFNPNGAGCFIYFPLLWYDDQRIYERAETKKFVEEYLTRPQEIMLNTSFSVTFAFFVVVMSTLGWLVQWKKWRTFKARIFLD</sequence>
<evidence type="ECO:0000256" key="4">
    <source>
        <dbReference type="ARBA" id="ARBA00022989"/>
    </source>
</evidence>
<feature type="transmembrane region" description="Helical" evidence="8">
    <location>
        <begin position="63"/>
        <end position="96"/>
    </location>
</feature>
<evidence type="ECO:0000256" key="6">
    <source>
        <dbReference type="ARBA" id="ARBA00023180"/>
    </source>
</evidence>
<dbReference type="InterPro" id="IPR002159">
    <property type="entry name" value="CD36_fam"/>
</dbReference>
<feature type="transmembrane region" description="Helical" evidence="8">
    <location>
        <begin position="1358"/>
        <end position="1382"/>
    </location>
</feature>
<dbReference type="EMBL" id="BRXX01000488">
    <property type="protein sequence ID" value="GMI14069.1"/>
    <property type="molecule type" value="Genomic_DNA"/>
</dbReference>
<feature type="region of interest" description="Disordered" evidence="7">
    <location>
        <begin position="1"/>
        <end position="47"/>
    </location>
</feature>
<comment type="similarity">
    <text evidence="2">Belongs to the CD36 family.</text>
</comment>
<dbReference type="GO" id="GO:0005044">
    <property type="term" value="F:scavenger receptor activity"/>
    <property type="evidence" value="ECO:0007669"/>
    <property type="project" value="TreeGrafter"/>
</dbReference>
<keyword evidence="4 8" id="KW-1133">Transmembrane helix</keyword>
<accession>A0A9W7FL75</accession>
<keyword evidence="10" id="KW-1185">Reference proteome</keyword>
<keyword evidence="3 8" id="KW-0812">Transmembrane</keyword>
<evidence type="ECO:0000256" key="1">
    <source>
        <dbReference type="ARBA" id="ARBA00004370"/>
    </source>
</evidence>
<evidence type="ECO:0000313" key="9">
    <source>
        <dbReference type="EMBL" id="GMI14069.1"/>
    </source>
</evidence>
<name>A0A9W7FL75_9STRA</name>
<evidence type="ECO:0000256" key="5">
    <source>
        <dbReference type="ARBA" id="ARBA00023136"/>
    </source>
</evidence>
<dbReference type="Pfam" id="PF01130">
    <property type="entry name" value="CD36"/>
    <property type="match status" value="2"/>
</dbReference>
<feature type="compositionally biased region" description="Basic residues" evidence="7">
    <location>
        <begin position="1"/>
        <end position="14"/>
    </location>
</feature>
<dbReference type="Proteomes" id="UP001165160">
    <property type="component" value="Unassembled WGS sequence"/>
</dbReference>
<protein>
    <submittedName>
        <fullName evidence="9">Uncharacterized protein</fullName>
    </submittedName>
</protein>
<proteinExistence type="inferred from homology"/>
<gene>
    <name evidence="9" type="ORF">TrVE_jg2951</name>
</gene>
<evidence type="ECO:0000313" key="10">
    <source>
        <dbReference type="Proteomes" id="UP001165160"/>
    </source>
</evidence>
<comment type="subcellular location">
    <subcellularLocation>
        <location evidence="1">Membrane</location>
    </subcellularLocation>
</comment>